<name>A0AAN7UB80_9PEZI</name>
<gene>
    <name evidence="1" type="ORF">RRF57_000724</name>
</gene>
<reference evidence="1 2" key="1">
    <citation type="submission" date="2023-10" db="EMBL/GenBank/DDBJ databases">
        <title>Draft genome sequence of Xylaria bambusicola isolate GMP-LS, the root and basal stem rot pathogen of sugarcane in Indonesia.</title>
        <authorList>
            <person name="Selvaraj P."/>
            <person name="Muralishankar V."/>
            <person name="Muruganantham S."/>
            <person name="Sp S."/>
            <person name="Haryani S."/>
            <person name="Lau K.J.X."/>
            <person name="Naqvi N.I."/>
        </authorList>
    </citation>
    <scope>NUCLEOTIDE SEQUENCE [LARGE SCALE GENOMIC DNA]</scope>
    <source>
        <strain evidence="1">GMP-LS</strain>
    </source>
</reference>
<dbReference type="AlphaFoldDB" id="A0AAN7UB80"/>
<accession>A0AAN7UB80</accession>
<proteinExistence type="predicted"/>
<dbReference type="EMBL" id="JAWHQM010000002">
    <property type="protein sequence ID" value="KAK5625008.1"/>
    <property type="molecule type" value="Genomic_DNA"/>
</dbReference>
<sequence length="98" mass="11325">MVLKYQSAIDGALQRTGQYAEAFLYHELPTRNQVPFLHVNSRYLLASMTSKRLILVLKEVISMDINQWMFCIHVSINYQTPLSLLESGYYKSGQYSDS</sequence>
<dbReference type="Proteomes" id="UP001305414">
    <property type="component" value="Unassembled WGS sequence"/>
</dbReference>
<organism evidence="1 2">
    <name type="scientific">Xylaria bambusicola</name>
    <dbReference type="NCBI Taxonomy" id="326684"/>
    <lineage>
        <taxon>Eukaryota</taxon>
        <taxon>Fungi</taxon>
        <taxon>Dikarya</taxon>
        <taxon>Ascomycota</taxon>
        <taxon>Pezizomycotina</taxon>
        <taxon>Sordariomycetes</taxon>
        <taxon>Xylariomycetidae</taxon>
        <taxon>Xylariales</taxon>
        <taxon>Xylariaceae</taxon>
        <taxon>Xylaria</taxon>
    </lineage>
</organism>
<protein>
    <submittedName>
        <fullName evidence="1">Uncharacterized protein</fullName>
    </submittedName>
</protein>
<evidence type="ECO:0000313" key="2">
    <source>
        <dbReference type="Proteomes" id="UP001305414"/>
    </source>
</evidence>
<comment type="caution">
    <text evidence="1">The sequence shown here is derived from an EMBL/GenBank/DDBJ whole genome shotgun (WGS) entry which is preliminary data.</text>
</comment>
<evidence type="ECO:0000313" key="1">
    <source>
        <dbReference type="EMBL" id="KAK5625008.1"/>
    </source>
</evidence>
<keyword evidence="2" id="KW-1185">Reference proteome</keyword>